<name>A0A7J0DD05_9ERIC</name>
<feature type="chain" id="PRO_5029626268" evidence="1">
    <location>
        <begin position="31"/>
        <end position="189"/>
    </location>
</feature>
<feature type="domain" description="Sialidase" evidence="2">
    <location>
        <begin position="122"/>
        <end position="188"/>
    </location>
</feature>
<dbReference type="SUPFAM" id="SSF50939">
    <property type="entry name" value="Sialidases"/>
    <property type="match status" value="1"/>
</dbReference>
<dbReference type="AlphaFoldDB" id="A0A7J0DD05"/>
<dbReference type="Proteomes" id="UP000585474">
    <property type="component" value="Unassembled WGS sequence"/>
</dbReference>
<accession>A0A7J0DD05</accession>
<protein>
    <submittedName>
        <fullName evidence="3">BNR/Asp-box repeat family protein</fullName>
    </submittedName>
</protein>
<evidence type="ECO:0000313" key="4">
    <source>
        <dbReference type="Proteomes" id="UP000585474"/>
    </source>
</evidence>
<sequence length="189" mass="21048">MWKLVSRIVLVLFPLLCMLMLLSHFNSGHSISGFGSILRSNPNLLNSHFAMHTHHVRRLLSLLDSALGGISANNTTGMGQGSDIKKDNRTWGALIEEFTFPANSAPFNSCHASTIVEVDKDHFLVAYFGGSSEGAPDVKIWLQDFKDGCWHPPVIVDEQADVPMWNPVLFKLPSNELLLFYKIGQEVQK</sequence>
<dbReference type="PANTHER" id="PTHR43752:SF2">
    <property type="entry name" value="BNR_ASP-BOX REPEAT FAMILY PROTEIN"/>
    <property type="match status" value="1"/>
</dbReference>
<evidence type="ECO:0000256" key="1">
    <source>
        <dbReference type="SAM" id="SignalP"/>
    </source>
</evidence>
<evidence type="ECO:0000313" key="3">
    <source>
        <dbReference type="EMBL" id="GFS32713.1"/>
    </source>
</evidence>
<keyword evidence="4" id="KW-1185">Reference proteome</keyword>
<dbReference type="InterPro" id="IPR011040">
    <property type="entry name" value="Sialidase"/>
</dbReference>
<keyword evidence="1" id="KW-0732">Signal</keyword>
<dbReference type="EMBL" id="BJWL01000171">
    <property type="protein sequence ID" value="GFS32713.1"/>
    <property type="molecule type" value="Genomic_DNA"/>
</dbReference>
<dbReference type="InterPro" id="IPR036278">
    <property type="entry name" value="Sialidase_sf"/>
</dbReference>
<proteinExistence type="predicted"/>
<dbReference type="OrthoDB" id="1725518at2759"/>
<feature type="signal peptide" evidence="1">
    <location>
        <begin position="1"/>
        <end position="30"/>
    </location>
</feature>
<reference evidence="4" key="1">
    <citation type="submission" date="2019-07" db="EMBL/GenBank/DDBJ databases">
        <title>De Novo Assembly of kiwifruit Actinidia rufa.</title>
        <authorList>
            <person name="Sugita-Konishi S."/>
            <person name="Sato K."/>
            <person name="Mori E."/>
            <person name="Abe Y."/>
            <person name="Kisaki G."/>
            <person name="Hamano K."/>
            <person name="Suezawa K."/>
            <person name="Otani M."/>
            <person name="Fukuda T."/>
            <person name="Manabe T."/>
            <person name="Gomi K."/>
            <person name="Tabuchi M."/>
            <person name="Akimitsu K."/>
            <person name="Kataoka I."/>
        </authorList>
    </citation>
    <scope>NUCLEOTIDE SEQUENCE [LARGE SCALE GENOMIC DNA]</scope>
    <source>
        <strain evidence="4">cv. Fuchu</strain>
    </source>
</reference>
<dbReference type="Pfam" id="PF13088">
    <property type="entry name" value="BNR_2"/>
    <property type="match status" value="1"/>
</dbReference>
<evidence type="ECO:0000259" key="2">
    <source>
        <dbReference type="Pfam" id="PF13088"/>
    </source>
</evidence>
<gene>
    <name evidence="3" type="ORF">Acr_00g0024190</name>
</gene>
<dbReference type="PANTHER" id="PTHR43752">
    <property type="entry name" value="BNR/ASP-BOX REPEAT FAMILY PROTEIN"/>
    <property type="match status" value="1"/>
</dbReference>
<comment type="caution">
    <text evidence="3">The sequence shown here is derived from an EMBL/GenBank/DDBJ whole genome shotgun (WGS) entry which is preliminary data.</text>
</comment>
<organism evidence="3 4">
    <name type="scientific">Actinidia rufa</name>
    <dbReference type="NCBI Taxonomy" id="165716"/>
    <lineage>
        <taxon>Eukaryota</taxon>
        <taxon>Viridiplantae</taxon>
        <taxon>Streptophyta</taxon>
        <taxon>Embryophyta</taxon>
        <taxon>Tracheophyta</taxon>
        <taxon>Spermatophyta</taxon>
        <taxon>Magnoliopsida</taxon>
        <taxon>eudicotyledons</taxon>
        <taxon>Gunneridae</taxon>
        <taxon>Pentapetalae</taxon>
        <taxon>asterids</taxon>
        <taxon>Ericales</taxon>
        <taxon>Actinidiaceae</taxon>
        <taxon>Actinidia</taxon>
    </lineage>
</organism>